<evidence type="ECO:0000313" key="3">
    <source>
        <dbReference type="Proteomes" id="UP001176961"/>
    </source>
</evidence>
<dbReference type="EMBL" id="CATQJL010000223">
    <property type="protein sequence ID" value="CAJ0598259.1"/>
    <property type="molecule type" value="Genomic_DNA"/>
</dbReference>
<reference evidence="2" key="1">
    <citation type="submission" date="2023-07" db="EMBL/GenBank/DDBJ databases">
        <authorList>
            <consortium name="CYATHOMIX"/>
        </authorList>
    </citation>
    <scope>NUCLEOTIDE SEQUENCE</scope>
    <source>
        <strain evidence="2">N/A</strain>
    </source>
</reference>
<accession>A0AA36GUA1</accession>
<feature type="transmembrane region" description="Helical" evidence="1">
    <location>
        <begin position="40"/>
        <end position="59"/>
    </location>
</feature>
<proteinExistence type="predicted"/>
<keyword evidence="1" id="KW-1133">Transmembrane helix</keyword>
<keyword evidence="1" id="KW-0812">Transmembrane</keyword>
<gene>
    <name evidence="2" type="ORF">CYNAS_LOCUS10242</name>
</gene>
<feature type="transmembrane region" description="Helical" evidence="1">
    <location>
        <begin position="129"/>
        <end position="147"/>
    </location>
</feature>
<name>A0AA36GUA1_CYLNA</name>
<feature type="transmembrane region" description="Helical" evidence="1">
    <location>
        <begin position="180"/>
        <end position="210"/>
    </location>
</feature>
<keyword evidence="1" id="KW-0472">Membrane</keyword>
<dbReference type="Proteomes" id="UP001176961">
    <property type="component" value="Unassembled WGS sequence"/>
</dbReference>
<organism evidence="2 3">
    <name type="scientific">Cylicocyclus nassatus</name>
    <name type="common">Nematode worm</name>
    <dbReference type="NCBI Taxonomy" id="53992"/>
    <lineage>
        <taxon>Eukaryota</taxon>
        <taxon>Metazoa</taxon>
        <taxon>Ecdysozoa</taxon>
        <taxon>Nematoda</taxon>
        <taxon>Chromadorea</taxon>
        <taxon>Rhabditida</taxon>
        <taxon>Rhabditina</taxon>
        <taxon>Rhabditomorpha</taxon>
        <taxon>Strongyloidea</taxon>
        <taxon>Strongylidae</taxon>
        <taxon>Cylicocyclus</taxon>
    </lineage>
</organism>
<sequence length="222" mass="25320">MREQSKPVKISRFSTISTLAMILGIKEDLAVEATLGVNAFFFAANVVVSFIAICMCYYFDGKINEQFDKEWTMSTCPPRDIVLEFKEKIAKQGEQETIRVCSLPNPPPNCPERTAFLTPVRYPRPGLQLLLLFIIFSTVMAMFLSLAKNTMFAEEFFAILNYCSAVSPFKFEGYVWEYPVWFLILCGLILYHYTVYGLTLILIEIVFAVLGVQERITPVLVD</sequence>
<keyword evidence="3" id="KW-1185">Reference proteome</keyword>
<protein>
    <submittedName>
        <fullName evidence="2">Uncharacterized protein</fullName>
    </submittedName>
</protein>
<evidence type="ECO:0000313" key="2">
    <source>
        <dbReference type="EMBL" id="CAJ0598259.1"/>
    </source>
</evidence>
<dbReference type="AlphaFoldDB" id="A0AA36GUA1"/>
<comment type="caution">
    <text evidence="2">The sequence shown here is derived from an EMBL/GenBank/DDBJ whole genome shotgun (WGS) entry which is preliminary data.</text>
</comment>
<evidence type="ECO:0000256" key="1">
    <source>
        <dbReference type="SAM" id="Phobius"/>
    </source>
</evidence>